<dbReference type="AlphaFoldDB" id="A0AAD9ME35"/>
<dbReference type="PANTHER" id="PTHR28199:SF1">
    <property type="entry name" value="PROCESSING OF GAS1 AND ALP PROTEIN 2"/>
    <property type="match status" value="1"/>
</dbReference>
<name>A0AAD9ME35_9PEZI</name>
<comment type="caution">
    <text evidence="3">The sequence shown here is derived from an EMBL/GenBank/DDBJ whole genome shotgun (WGS) entry which is preliminary data.</text>
</comment>
<dbReference type="PANTHER" id="PTHR28199">
    <property type="entry name" value="PROCESSING OF GAS1 AND ALP PROTEIN 2"/>
    <property type="match status" value="1"/>
</dbReference>
<proteinExistence type="predicted"/>
<dbReference type="Proteomes" id="UP001217918">
    <property type="component" value="Unassembled WGS sequence"/>
</dbReference>
<feature type="region of interest" description="Disordered" evidence="1">
    <location>
        <begin position="134"/>
        <end position="155"/>
    </location>
</feature>
<evidence type="ECO:0000256" key="1">
    <source>
        <dbReference type="SAM" id="MobiDB-lite"/>
    </source>
</evidence>
<keyword evidence="2" id="KW-0812">Transmembrane</keyword>
<dbReference type="Pfam" id="PF07543">
    <property type="entry name" value="PGA2"/>
    <property type="match status" value="1"/>
</dbReference>
<dbReference type="GO" id="GO:0015031">
    <property type="term" value="P:protein transport"/>
    <property type="evidence" value="ECO:0007669"/>
    <property type="project" value="TreeGrafter"/>
</dbReference>
<evidence type="ECO:0000313" key="4">
    <source>
        <dbReference type="Proteomes" id="UP001217918"/>
    </source>
</evidence>
<organism evidence="3 4">
    <name type="scientific">Phyllachora maydis</name>
    <dbReference type="NCBI Taxonomy" id="1825666"/>
    <lineage>
        <taxon>Eukaryota</taxon>
        <taxon>Fungi</taxon>
        <taxon>Dikarya</taxon>
        <taxon>Ascomycota</taxon>
        <taxon>Pezizomycotina</taxon>
        <taxon>Sordariomycetes</taxon>
        <taxon>Sordariomycetidae</taxon>
        <taxon>Phyllachorales</taxon>
        <taxon>Phyllachoraceae</taxon>
        <taxon>Phyllachora</taxon>
    </lineage>
</organism>
<feature type="compositionally biased region" description="Basic and acidic residues" evidence="1">
    <location>
        <begin position="59"/>
        <end position="72"/>
    </location>
</feature>
<keyword evidence="4" id="KW-1185">Reference proteome</keyword>
<keyword evidence="2" id="KW-1133">Transmembrane helix</keyword>
<protein>
    <submittedName>
        <fullName evidence="3">Uncharacterized protein</fullName>
    </submittedName>
</protein>
<gene>
    <name evidence="3" type="ORF">P8C59_004148</name>
</gene>
<dbReference type="InterPro" id="IPR011431">
    <property type="entry name" value="Trafficking_Pga2"/>
</dbReference>
<feature type="compositionally biased region" description="Acidic residues" evidence="1">
    <location>
        <begin position="89"/>
        <end position="98"/>
    </location>
</feature>
<sequence length="155" mass="17548">MDSLTNLLSVAGERLKTNVGASITQMSTVRWIRLVAIVGGYILIRGWLMKLGERAQMRQHEKEEKEQAEARARAALSPNQLRGQIDLHEDSDDEDAGADADGKAAGKTSATEWGKKARRRQRKFVADMLDAHEQQLRESKEEEEDKDIEEFLLKE</sequence>
<reference evidence="3" key="1">
    <citation type="journal article" date="2023" name="Mol. Plant Microbe Interact.">
        <title>Elucidating the Obligate Nature and Biological Capacity of an Invasive Fungal Corn Pathogen.</title>
        <authorList>
            <person name="MacCready J.S."/>
            <person name="Roggenkamp E.M."/>
            <person name="Gdanetz K."/>
            <person name="Chilvers M.I."/>
        </authorList>
    </citation>
    <scope>NUCLEOTIDE SEQUENCE</scope>
    <source>
        <strain evidence="3">PM02</strain>
    </source>
</reference>
<evidence type="ECO:0000256" key="2">
    <source>
        <dbReference type="SAM" id="Phobius"/>
    </source>
</evidence>
<keyword evidence="2" id="KW-0472">Membrane</keyword>
<dbReference type="PIRSF" id="PIRSF022909">
    <property type="entry name" value="UCP022909"/>
    <property type="match status" value="1"/>
</dbReference>
<feature type="transmembrane region" description="Helical" evidence="2">
    <location>
        <begin position="31"/>
        <end position="48"/>
    </location>
</feature>
<evidence type="ECO:0000313" key="3">
    <source>
        <dbReference type="EMBL" id="KAK2069586.1"/>
    </source>
</evidence>
<accession>A0AAD9ME35</accession>
<dbReference type="EMBL" id="JAQQPM010000003">
    <property type="protein sequence ID" value="KAK2069586.1"/>
    <property type="molecule type" value="Genomic_DNA"/>
</dbReference>
<feature type="region of interest" description="Disordered" evidence="1">
    <location>
        <begin position="59"/>
        <end position="119"/>
    </location>
</feature>